<evidence type="ECO:0000313" key="3">
    <source>
        <dbReference type="Proteomes" id="UP000004994"/>
    </source>
</evidence>
<reference evidence="2" key="1">
    <citation type="journal article" date="2012" name="Nature">
        <title>The tomato genome sequence provides insights into fleshy fruit evolution.</title>
        <authorList>
            <consortium name="Tomato Genome Consortium"/>
        </authorList>
    </citation>
    <scope>NUCLEOTIDE SEQUENCE [LARGE SCALE GENOMIC DNA]</scope>
    <source>
        <strain evidence="2">cv. Heinz 1706</strain>
    </source>
</reference>
<evidence type="ECO:0000313" key="2">
    <source>
        <dbReference type="EnsemblPlants" id="Solyc07g055760.2.1"/>
    </source>
</evidence>
<accession>A0A3Q7HGB9</accession>
<dbReference type="AlphaFoldDB" id="A0A3Q7HGB9"/>
<feature type="chain" id="PRO_5018776219" description="Secreted protein" evidence="1">
    <location>
        <begin position="18"/>
        <end position="82"/>
    </location>
</feature>
<dbReference type="EnsemblPlants" id="Solyc07g055760.2.1">
    <property type="protein sequence ID" value="Solyc07g055760.2.1"/>
    <property type="gene ID" value="Solyc07g055760.2"/>
</dbReference>
<keyword evidence="3" id="KW-1185">Reference proteome</keyword>
<organism evidence="2">
    <name type="scientific">Solanum lycopersicum</name>
    <name type="common">Tomato</name>
    <name type="synonym">Lycopersicon esculentum</name>
    <dbReference type="NCBI Taxonomy" id="4081"/>
    <lineage>
        <taxon>Eukaryota</taxon>
        <taxon>Viridiplantae</taxon>
        <taxon>Streptophyta</taxon>
        <taxon>Embryophyta</taxon>
        <taxon>Tracheophyta</taxon>
        <taxon>Spermatophyta</taxon>
        <taxon>Magnoliopsida</taxon>
        <taxon>eudicotyledons</taxon>
        <taxon>Gunneridae</taxon>
        <taxon>Pentapetalae</taxon>
        <taxon>asterids</taxon>
        <taxon>lamiids</taxon>
        <taxon>Solanales</taxon>
        <taxon>Solanaceae</taxon>
        <taxon>Solanoideae</taxon>
        <taxon>Solaneae</taxon>
        <taxon>Solanum</taxon>
        <taxon>Solanum subgen. Lycopersicon</taxon>
    </lineage>
</organism>
<evidence type="ECO:0008006" key="4">
    <source>
        <dbReference type="Google" id="ProtNLM"/>
    </source>
</evidence>
<dbReference type="PaxDb" id="4081-Solyc07g055760.1.1"/>
<reference evidence="2" key="2">
    <citation type="submission" date="2019-01" db="UniProtKB">
        <authorList>
            <consortium name="EnsemblPlants"/>
        </authorList>
    </citation>
    <scope>IDENTIFICATION</scope>
    <source>
        <strain evidence="2">cv. Heinz 1706</strain>
    </source>
</reference>
<dbReference type="InParanoid" id="A0A3Q7HGB9"/>
<sequence>MLQALSLLLLPQTPLLGFTGKPQQCAIRPSGFHSDFSLLILYLVNSLYMAQLEAMPVREIHGGLRFVAGAANLPISPTSDEG</sequence>
<feature type="signal peptide" evidence="1">
    <location>
        <begin position="1"/>
        <end position="17"/>
    </location>
</feature>
<name>A0A3Q7HGB9_SOLLC</name>
<dbReference type="Proteomes" id="UP000004994">
    <property type="component" value="Chromosome 7"/>
</dbReference>
<dbReference type="Gramene" id="Solyc07g055760.2.1">
    <property type="protein sequence ID" value="Solyc07g055760.2.1"/>
    <property type="gene ID" value="Solyc07g055760.2"/>
</dbReference>
<evidence type="ECO:0000256" key="1">
    <source>
        <dbReference type="SAM" id="SignalP"/>
    </source>
</evidence>
<protein>
    <recommendedName>
        <fullName evidence="4">Secreted protein</fullName>
    </recommendedName>
</protein>
<proteinExistence type="predicted"/>
<keyword evidence="1" id="KW-0732">Signal</keyword>